<proteinExistence type="predicted"/>
<sequence length="297" mass="33155">MNATTIVPITYKAISSVTVLPKIDTVRLFGDPVATVRSPIDIFFLNTNNINKIYLNYPGGGALPPELGAVVVLGYMSAVESYIRSIFTEVIRLDKRARDAVAQKPVTFAAAFHLSPTMLPEALLENTSFSDAKELEKAISTTIGFNSLPKDVKASLETFNKICHLRHCCVHRFGRLGTRNAIELGFDEHLDLLERPFSPTLTDIADIADALQITVKTINNFLFGTILERTMEERSRPIWHLSYSQDRERFLGYYKVFALKSALPASPSPKEIYSSFVRDNRPRLKRILETAAISGTS</sequence>
<gene>
    <name evidence="1" type="ORF">FNJ47_32095</name>
</gene>
<organism evidence="1 2">
    <name type="scientific">Bradyrhizobium uaiense</name>
    <dbReference type="NCBI Taxonomy" id="2594946"/>
    <lineage>
        <taxon>Bacteria</taxon>
        <taxon>Pseudomonadati</taxon>
        <taxon>Pseudomonadota</taxon>
        <taxon>Alphaproteobacteria</taxon>
        <taxon>Hyphomicrobiales</taxon>
        <taxon>Nitrobacteraceae</taxon>
        <taxon>Bradyrhizobium</taxon>
    </lineage>
</organism>
<protein>
    <submittedName>
        <fullName evidence="1">Uncharacterized protein</fullName>
    </submittedName>
</protein>
<evidence type="ECO:0000313" key="1">
    <source>
        <dbReference type="EMBL" id="NEV00330.1"/>
    </source>
</evidence>
<dbReference type="Proteomes" id="UP000468531">
    <property type="component" value="Unassembled WGS sequence"/>
</dbReference>
<name>A0A6P1BQ69_9BRAD</name>
<dbReference type="RefSeq" id="WP_163159898.1">
    <property type="nucleotide sequence ID" value="NZ_VKHP01000172.1"/>
</dbReference>
<keyword evidence="2" id="KW-1185">Reference proteome</keyword>
<reference evidence="1 2" key="1">
    <citation type="journal article" date="2020" name="Arch. Microbiol.">
        <title>Bradyrhizobium uaiense sp. nov., a new highly efficient cowpea symbiont.</title>
        <authorList>
            <person name="Cabral Michel D."/>
            <person name="Azarias Guimaraes A."/>
            <person name="Martins da Costa E."/>
            <person name="Soares de Carvalho T."/>
            <person name="Balsanelli E."/>
            <person name="Willems A."/>
            <person name="Maltempi de Souza E."/>
            <person name="de Souza Moreira F.M."/>
        </authorList>
    </citation>
    <scope>NUCLEOTIDE SEQUENCE [LARGE SCALE GENOMIC DNA]</scope>
    <source>
        <strain evidence="1 2">UFLA 03-164</strain>
    </source>
</reference>
<dbReference type="AlphaFoldDB" id="A0A6P1BQ69"/>
<accession>A0A6P1BQ69</accession>
<comment type="caution">
    <text evidence="1">The sequence shown here is derived from an EMBL/GenBank/DDBJ whole genome shotgun (WGS) entry which is preliminary data.</text>
</comment>
<evidence type="ECO:0000313" key="2">
    <source>
        <dbReference type="Proteomes" id="UP000468531"/>
    </source>
</evidence>
<dbReference type="EMBL" id="VKHP01000172">
    <property type="protein sequence ID" value="NEV00330.1"/>
    <property type="molecule type" value="Genomic_DNA"/>
</dbReference>